<comment type="caution">
    <text evidence="2">The sequence shown here is derived from an EMBL/GenBank/DDBJ whole genome shotgun (WGS) entry which is preliminary data.</text>
</comment>
<evidence type="ECO:0000313" key="2">
    <source>
        <dbReference type="EMBL" id="KAJ8883142.1"/>
    </source>
</evidence>
<accession>A0ABQ9HFN4</accession>
<dbReference type="EMBL" id="JARBHB010000005">
    <property type="protein sequence ID" value="KAJ8883142.1"/>
    <property type="molecule type" value="Genomic_DNA"/>
</dbReference>
<proteinExistence type="predicted"/>
<protein>
    <submittedName>
        <fullName evidence="2">Uncharacterized protein</fullName>
    </submittedName>
</protein>
<reference evidence="2 3" key="1">
    <citation type="submission" date="2023-02" db="EMBL/GenBank/DDBJ databases">
        <title>LHISI_Scaffold_Assembly.</title>
        <authorList>
            <person name="Stuart O.P."/>
            <person name="Cleave R."/>
            <person name="Magrath M.J.L."/>
            <person name="Mikheyev A.S."/>
        </authorList>
    </citation>
    <scope>NUCLEOTIDE SEQUENCE [LARGE SCALE GENOMIC DNA]</scope>
    <source>
        <strain evidence="2">Daus_M_001</strain>
        <tissue evidence="2">Leg muscle</tissue>
    </source>
</reference>
<feature type="region of interest" description="Disordered" evidence="1">
    <location>
        <begin position="59"/>
        <end position="79"/>
    </location>
</feature>
<organism evidence="2 3">
    <name type="scientific">Dryococelus australis</name>
    <dbReference type="NCBI Taxonomy" id="614101"/>
    <lineage>
        <taxon>Eukaryota</taxon>
        <taxon>Metazoa</taxon>
        <taxon>Ecdysozoa</taxon>
        <taxon>Arthropoda</taxon>
        <taxon>Hexapoda</taxon>
        <taxon>Insecta</taxon>
        <taxon>Pterygota</taxon>
        <taxon>Neoptera</taxon>
        <taxon>Polyneoptera</taxon>
        <taxon>Phasmatodea</taxon>
        <taxon>Verophasmatodea</taxon>
        <taxon>Anareolatae</taxon>
        <taxon>Phasmatidae</taxon>
        <taxon>Eurycanthinae</taxon>
        <taxon>Dryococelus</taxon>
    </lineage>
</organism>
<gene>
    <name evidence="2" type="ORF">PR048_014982</name>
</gene>
<evidence type="ECO:0000256" key="1">
    <source>
        <dbReference type="SAM" id="MobiDB-lite"/>
    </source>
</evidence>
<dbReference type="Proteomes" id="UP001159363">
    <property type="component" value="Chromosome 4"/>
</dbReference>
<name>A0ABQ9HFN4_9NEOP</name>
<sequence>MIVRDSEHITVKSEGRCVCVCVGGGEGENPPTNSKSATSTTPERFAIVAVQWFRTSSGPGRHAGADFTRTSPSNAEHQDGFSFITGPAPARLPTEANRVHSPARDTPGFPHVGIVPDHASDRRVCSGICRLPRPFHSGAAPYSPQSPSPALKTTMLRASQMSLLTHSLVQQLLYFNLKLRLHEAEEYPGSRTLTGLQKSVN</sequence>
<evidence type="ECO:0000313" key="3">
    <source>
        <dbReference type="Proteomes" id="UP001159363"/>
    </source>
</evidence>
<keyword evidence="3" id="KW-1185">Reference proteome</keyword>